<sequence>MSIIFHLLQQNPSRHHLPAAPLRHRTATAVPPPQAQRHCRAATTPTSSPSFPAGQPPSTITTGASTDHHGASNKTAATFLLLRARVRSHHDRHPQVRLRITNISPPSHRVTVLFSTTINPKIAPSYSRFKLLRHRTCNNQPHRGTMGTASRRDNTLSFVNRKAATSTFIAPLTATPQHHRLRHAQSPCSPPCRCHPSSNLQFKRKTQTDAGRGGGGSPFPNSEP</sequence>
<evidence type="ECO:0000313" key="3">
    <source>
        <dbReference type="Proteomes" id="UP000053144"/>
    </source>
</evidence>
<dbReference type="AlphaFoldDB" id="A0A0L9UEH9"/>
<protein>
    <submittedName>
        <fullName evidence="2">Uncharacterized protein</fullName>
    </submittedName>
</protein>
<evidence type="ECO:0000313" key="2">
    <source>
        <dbReference type="EMBL" id="KOM41116.1"/>
    </source>
</evidence>
<organism evidence="2 3">
    <name type="scientific">Phaseolus angularis</name>
    <name type="common">Azuki bean</name>
    <name type="synonym">Vigna angularis</name>
    <dbReference type="NCBI Taxonomy" id="3914"/>
    <lineage>
        <taxon>Eukaryota</taxon>
        <taxon>Viridiplantae</taxon>
        <taxon>Streptophyta</taxon>
        <taxon>Embryophyta</taxon>
        <taxon>Tracheophyta</taxon>
        <taxon>Spermatophyta</taxon>
        <taxon>Magnoliopsida</taxon>
        <taxon>eudicotyledons</taxon>
        <taxon>Gunneridae</taxon>
        <taxon>Pentapetalae</taxon>
        <taxon>rosids</taxon>
        <taxon>fabids</taxon>
        <taxon>Fabales</taxon>
        <taxon>Fabaceae</taxon>
        <taxon>Papilionoideae</taxon>
        <taxon>50 kb inversion clade</taxon>
        <taxon>NPAAA clade</taxon>
        <taxon>indigoferoid/millettioid clade</taxon>
        <taxon>Phaseoleae</taxon>
        <taxon>Vigna</taxon>
    </lineage>
</organism>
<feature type="compositionally biased region" description="Polar residues" evidence="1">
    <location>
        <begin position="43"/>
        <end position="65"/>
    </location>
</feature>
<dbReference type="EMBL" id="CM003374">
    <property type="protein sequence ID" value="KOM41116.1"/>
    <property type="molecule type" value="Genomic_DNA"/>
</dbReference>
<feature type="region of interest" description="Disordered" evidence="1">
    <location>
        <begin position="28"/>
        <end position="71"/>
    </location>
</feature>
<dbReference type="Proteomes" id="UP000053144">
    <property type="component" value="Chromosome 4"/>
</dbReference>
<dbReference type="Gramene" id="KOM41116">
    <property type="protein sequence ID" value="KOM41116"/>
    <property type="gene ID" value="LR48_Vigan04g131400"/>
</dbReference>
<accession>A0A0L9UEH9</accession>
<gene>
    <name evidence="2" type="ORF">LR48_Vigan04g131400</name>
</gene>
<proteinExistence type="predicted"/>
<evidence type="ECO:0000256" key="1">
    <source>
        <dbReference type="SAM" id="MobiDB-lite"/>
    </source>
</evidence>
<feature type="region of interest" description="Disordered" evidence="1">
    <location>
        <begin position="178"/>
        <end position="224"/>
    </location>
</feature>
<reference evidence="3" key="1">
    <citation type="journal article" date="2015" name="Proc. Natl. Acad. Sci. U.S.A.">
        <title>Genome sequencing of adzuki bean (Vigna angularis) provides insight into high starch and low fat accumulation and domestication.</title>
        <authorList>
            <person name="Yang K."/>
            <person name="Tian Z."/>
            <person name="Chen C."/>
            <person name="Luo L."/>
            <person name="Zhao B."/>
            <person name="Wang Z."/>
            <person name="Yu L."/>
            <person name="Li Y."/>
            <person name="Sun Y."/>
            <person name="Li W."/>
            <person name="Chen Y."/>
            <person name="Li Y."/>
            <person name="Zhang Y."/>
            <person name="Ai D."/>
            <person name="Zhao J."/>
            <person name="Shang C."/>
            <person name="Ma Y."/>
            <person name="Wu B."/>
            <person name="Wang M."/>
            <person name="Gao L."/>
            <person name="Sun D."/>
            <person name="Zhang P."/>
            <person name="Guo F."/>
            <person name="Wang W."/>
            <person name="Li Y."/>
            <person name="Wang J."/>
            <person name="Varshney R.K."/>
            <person name="Wang J."/>
            <person name="Ling H.Q."/>
            <person name="Wan P."/>
        </authorList>
    </citation>
    <scope>NUCLEOTIDE SEQUENCE</scope>
    <source>
        <strain evidence="3">cv. Jingnong 6</strain>
    </source>
</reference>
<name>A0A0L9UEH9_PHAAN</name>